<name>A0A317C7R4_9GAMM</name>
<dbReference type="Gene3D" id="3.40.630.30">
    <property type="match status" value="1"/>
</dbReference>
<sequence length="242" mass="27400">MIDQDALKKLNIDNLTSLWKKMSGEVSSQEPLRKCTEWPYRVWVDWGDSTTHLETSFVDLPKNAVVTVWGNVDKPSTLEELLLKASWPILFTQVAMVLALDEYAVPESKVMPLREVKTTYDLRRWVAVASASFGYQVSESVIEKLTNDDSIKLLFLEREGEVVATALLYKTGGVIGIHQVGVLPSERGQGLAYEVMLQVIKVCKEWRGQYISLQASAMGLSTYQRLGFESQFEIRNYSRAQI</sequence>
<gene>
    <name evidence="2" type="ORF">DKT75_15440</name>
</gene>
<dbReference type="Pfam" id="PF00583">
    <property type="entry name" value="Acetyltransf_1"/>
    <property type="match status" value="1"/>
</dbReference>
<organism evidence="2 3">
    <name type="scientific">Leucothrix arctica</name>
    <dbReference type="NCBI Taxonomy" id="1481894"/>
    <lineage>
        <taxon>Bacteria</taxon>
        <taxon>Pseudomonadati</taxon>
        <taxon>Pseudomonadota</taxon>
        <taxon>Gammaproteobacteria</taxon>
        <taxon>Thiotrichales</taxon>
        <taxon>Thiotrichaceae</taxon>
        <taxon>Leucothrix</taxon>
    </lineage>
</organism>
<comment type="caution">
    <text evidence="2">The sequence shown here is derived from an EMBL/GenBank/DDBJ whole genome shotgun (WGS) entry which is preliminary data.</text>
</comment>
<dbReference type="Proteomes" id="UP000245506">
    <property type="component" value="Unassembled WGS sequence"/>
</dbReference>
<dbReference type="PROSITE" id="PS51186">
    <property type="entry name" value="GNAT"/>
    <property type="match status" value="1"/>
</dbReference>
<keyword evidence="3" id="KW-1185">Reference proteome</keyword>
<proteinExistence type="predicted"/>
<dbReference type="CDD" id="cd04301">
    <property type="entry name" value="NAT_SF"/>
    <property type="match status" value="1"/>
</dbReference>
<dbReference type="InterPro" id="IPR000182">
    <property type="entry name" value="GNAT_dom"/>
</dbReference>
<dbReference type="EMBL" id="QGKL01000039">
    <property type="protein sequence ID" value="PWQ94684.1"/>
    <property type="molecule type" value="Genomic_DNA"/>
</dbReference>
<reference evidence="2 3" key="1">
    <citation type="submission" date="2018-05" db="EMBL/GenBank/DDBJ databases">
        <title>Leucothrix arctica sp. nov., isolated from Arctic seawater.</title>
        <authorList>
            <person name="Choi A."/>
            <person name="Baek K."/>
        </authorList>
    </citation>
    <scope>NUCLEOTIDE SEQUENCE [LARGE SCALE GENOMIC DNA]</scope>
    <source>
        <strain evidence="2 3">IMCC9719</strain>
    </source>
</reference>
<feature type="domain" description="N-acetyltransferase" evidence="1">
    <location>
        <begin position="111"/>
        <end position="242"/>
    </location>
</feature>
<protein>
    <recommendedName>
        <fullName evidence="1">N-acetyltransferase domain-containing protein</fullName>
    </recommendedName>
</protein>
<dbReference type="RefSeq" id="WP_109824333.1">
    <property type="nucleotide sequence ID" value="NZ_QGKL01000039.1"/>
</dbReference>
<evidence type="ECO:0000313" key="2">
    <source>
        <dbReference type="EMBL" id="PWQ94684.1"/>
    </source>
</evidence>
<dbReference type="OrthoDB" id="3216107at2"/>
<dbReference type="GO" id="GO:0016747">
    <property type="term" value="F:acyltransferase activity, transferring groups other than amino-acyl groups"/>
    <property type="evidence" value="ECO:0007669"/>
    <property type="project" value="InterPro"/>
</dbReference>
<evidence type="ECO:0000259" key="1">
    <source>
        <dbReference type="PROSITE" id="PS51186"/>
    </source>
</evidence>
<accession>A0A317C7R4</accession>
<evidence type="ECO:0000313" key="3">
    <source>
        <dbReference type="Proteomes" id="UP000245506"/>
    </source>
</evidence>
<dbReference type="InterPro" id="IPR016181">
    <property type="entry name" value="Acyl_CoA_acyltransferase"/>
</dbReference>
<dbReference type="SUPFAM" id="SSF55729">
    <property type="entry name" value="Acyl-CoA N-acyltransferases (Nat)"/>
    <property type="match status" value="1"/>
</dbReference>
<dbReference type="AlphaFoldDB" id="A0A317C7R4"/>